<dbReference type="GO" id="GO:0071949">
    <property type="term" value="F:FAD binding"/>
    <property type="evidence" value="ECO:0007669"/>
    <property type="project" value="UniProtKB-UniRule"/>
</dbReference>
<dbReference type="PANTHER" id="PTHR43624:SF2">
    <property type="entry name" value="ELECTRON TRANSFER FLAVOPROTEIN-QUINONE OXIDOREDUCTASE YDIS-RELATED"/>
    <property type="match status" value="1"/>
</dbReference>
<protein>
    <recommendedName>
        <fullName evidence="6">Protein FixC</fullName>
    </recommendedName>
</protein>
<evidence type="ECO:0000256" key="5">
    <source>
        <dbReference type="ARBA" id="ARBA00023002"/>
    </source>
</evidence>
<dbReference type="Proteomes" id="UP000251197">
    <property type="component" value="Unassembled WGS sequence"/>
</dbReference>
<evidence type="ECO:0000256" key="6">
    <source>
        <dbReference type="RuleBase" id="RU366069"/>
    </source>
</evidence>
<dbReference type="InterPro" id="IPR036188">
    <property type="entry name" value="FAD/NAD-bd_sf"/>
</dbReference>
<evidence type="ECO:0000256" key="1">
    <source>
        <dbReference type="ARBA" id="ARBA00001974"/>
    </source>
</evidence>
<evidence type="ECO:0000313" key="9">
    <source>
        <dbReference type="Proteomes" id="UP000251197"/>
    </source>
</evidence>
<comment type="similarity">
    <text evidence="2 6">Belongs to the ETF-QO/FixC family.</text>
</comment>
<evidence type="ECO:0000256" key="4">
    <source>
        <dbReference type="ARBA" id="ARBA00022827"/>
    </source>
</evidence>
<dbReference type="SUPFAM" id="SSF51905">
    <property type="entry name" value="FAD/NAD(P)-binding domain"/>
    <property type="match status" value="1"/>
</dbReference>
<dbReference type="Gene3D" id="3.50.50.60">
    <property type="entry name" value="FAD/NAD(P)-binding domain"/>
    <property type="match status" value="1"/>
</dbReference>
<dbReference type="AlphaFoldDB" id="A0A2X2TJZ8"/>
<evidence type="ECO:0000259" key="7">
    <source>
        <dbReference type="Pfam" id="PF01266"/>
    </source>
</evidence>
<reference evidence="8 9" key="1">
    <citation type="submission" date="2018-06" db="EMBL/GenBank/DDBJ databases">
        <authorList>
            <consortium name="Pathogen Informatics"/>
            <person name="Doyle S."/>
        </authorList>
    </citation>
    <scope>NUCLEOTIDE SEQUENCE [LARGE SCALE GENOMIC DNA]</scope>
    <source>
        <strain evidence="8 9">NCTC12120</strain>
    </source>
</reference>
<keyword evidence="5 6" id="KW-0560">Oxidoreductase</keyword>
<dbReference type="PANTHER" id="PTHR43624">
    <property type="entry name" value="ELECTRON TRANSFER FLAVOPROTEIN-QUINONE OXIDOREDUCTASE YDIS-RELATED"/>
    <property type="match status" value="1"/>
</dbReference>
<dbReference type="GO" id="GO:0016491">
    <property type="term" value="F:oxidoreductase activity"/>
    <property type="evidence" value="ECO:0007669"/>
    <property type="project" value="UniProtKB-UniRule"/>
</dbReference>
<dbReference type="Pfam" id="PF01266">
    <property type="entry name" value="DAO"/>
    <property type="match status" value="1"/>
</dbReference>
<keyword evidence="3 6" id="KW-0285">Flavoprotein</keyword>
<keyword evidence="4 6" id="KW-0274">FAD</keyword>
<dbReference type="InterPro" id="IPR039651">
    <property type="entry name" value="FixC-like"/>
</dbReference>
<gene>
    <name evidence="8" type="ORF">NCTC12120_03684</name>
</gene>
<feature type="domain" description="FAD dependent oxidoreductase" evidence="7">
    <location>
        <begin position="74"/>
        <end position="133"/>
    </location>
</feature>
<evidence type="ECO:0000256" key="3">
    <source>
        <dbReference type="ARBA" id="ARBA00022630"/>
    </source>
</evidence>
<dbReference type="EMBL" id="UAVU01000003">
    <property type="protein sequence ID" value="SQA99755.1"/>
    <property type="molecule type" value="Genomic_DNA"/>
</dbReference>
<organism evidence="8 9">
    <name type="scientific">Cedecea neteri</name>
    <dbReference type="NCBI Taxonomy" id="158822"/>
    <lineage>
        <taxon>Bacteria</taxon>
        <taxon>Pseudomonadati</taxon>
        <taxon>Pseudomonadota</taxon>
        <taxon>Gammaproteobacteria</taxon>
        <taxon>Enterobacterales</taxon>
        <taxon>Enterobacteriaceae</taxon>
        <taxon>Cedecea</taxon>
    </lineage>
</organism>
<comment type="function">
    <text evidence="6">Part of an electron transfer system.</text>
</comment>
<proteinExistence type="inferred from homology"/>
<evidence type="ECO:0000256" key="2">
    <source>
        <dbReference type="ARBA" id="ARBA00006796"/>
    </source>
</evidence>
<evidence type="ECO:0000313" key="8">
    <source>
        <dbReference type="EMBL" id="SQA99755.1"/>
    </source>
</evidence>
<name>A0A2X2TJZ8_9ENTR</name>
<dbReference type="InterPro" id="IPR006076">
    <property type="entry name" value="FAD-dep_OxRdtase"/>
</dbReference>
<sequence length="151" mass="16377">MFCLLSGQISPEAKNLSGGRLYTAAFDALFPDFSRSAPLERCITHEKLSALTAETSTTLSFQHPSAASYSVLRARLDPWLFLQAEQAGAQCLTATQVDSLHVENGVVSGVVIDGEVLSAKAVVIAEGANTLLAEQNKLLNQITRARRCRWR</sequence>
<accession>A0A2X2TJZ8</accession>
<comment type="cofactor">
    <cofactor evidence="1 6">
        <name>FAD</name>
        <dbReference type="ChEBI" id="CHEBI:57692"/>
    </cofactor>
</comment>